<dbReference type="PANTHER" id="PTHR13878">
    <property type="entry name" value="GULONOLACTONE OXIDASE"/>
    <property type="match status" value="1"/>
</dbReference>
<gene>
    <name evidence="5" type="ORF">SLS63_000275</name>
</gene>
<evidence type="ECO:0000313" key="5">
    <source>
        <dbReference type="EMBL" id="KAK7742710.1"/>
    </source>
</evidence>
<dbReference type="InterPro" id="IPR036318">
    <property type="entry name" value="FAD-bd_PCMH-like_sf"/>
</dbReference>
<evidence type="ECO:0000256" key="3">
    <source>
        <dbReference type="SAM" id="SignalP"/>
    </source>
</evidence>
<organism evidence="5 6">
    <name type="scientific">Diaporthe eres</name>
    <name type="common">Phomopsis oblonga</name>
    <dbReference type="NCBI Taxonomy" id="83184"/>
    <lineage>
        <taxon>Eukaryota</taxon>
        <taxon>Fungi</taxon>
        <taxon>Dikarya</taxon>
        <taxon>Ascomycota</taxon>
        <taxon>Pezizomycotina</taxon>
        <taxon>Sordariomycetes</taxon>
        <taxon>Sordariomycetidae</taxon>
        <taxon>Diaporthales</taxon>
        <taxon>Diaporthaceae</taxon>
        <taxon>Diaporthe</taxon>
        <taxon>Diaporthe eres species complex</taxon>
    </lineage>
</organism>
<dbReference type="Proteomes" id="UP001430848">
    <property type="component" value="Unassembled WGS sequence"/>
</dbReference>
<dbReference type="Pfam" id="PF01565">
    <property type="entry name" value="FAD_binding_4"/>
    <property type="match status" value="1"/>
</dbReference>
<dbReference type="InterPro" id="IPR006094">
    <property type="entry name" value="Oxid_FAD_bind_N"/>
</dbReference>
<evidence type="ECO:0000256" key="2">
    <source>
        <dbReference type="ARBA" id="ARBA00023002"/>
    </source>
</evidence>
<protein>
    <recommendedName>
        <fullName evidence="4">FAD-binding PCMH-type domain-containing protein</fullName>
    </recommendedName>
</protein>
<sequence>MHQFSLLTALLSAYVAAAVSAFEQKPIPPVHQRNPDDTAEPFCRCFPGDECWPSDAEWSSLNATIGGRLIATVPLASPCHDPYYDEDQCAYLREQWLYAGIHVNSSSSVMAPFFANQSCDPWTPRDQPCELGTYVRYAVNATGSEHIAAAVNFARKKNVRLVIRNTGHDYLGRSTGAGALAVWTHYLKDITPVQWDAADFTGAALKLGAGVQGYEMLQAATALGRVAVGGECPTVGVVGGYTQSGGHSALSTNFGLAADQTLSFEVVTASGELVTASKTENTDLYWALSGGGAGNYGVVVSLTVKTYPEAIVSGLKLSVEKADNNDSTDRVFDAVDAFHVALPGLVDFGTMVIYYFTTEYLSISALTAYNKTQAELEQAMQPFLSALGGLGLRHSVKYTENPTYYDHYSAYWGPLPDGWIQVGTANFGGRLISRSQLANLSATARTIAEEGGIFIGVGTNVKPFGRGENAVLPAWRDAIVSASLEVPFSFEDPWADVYRELDLITDVLQPAIEGATPGMGTYINEGDFRQPNWKEVFYGANYDQLLSIKRKWDPDGLFYCGVAVGSDGWVVSDDGRLCKA</sequence>
<dbReference type="InterPro" id="IPR012951">
    <property type="entry name" value="BBE"/>
</dbReference>
<dbReference type="EMBL" id="JAKNSF020000001">
    <property type="protein sequence ID" value="KAK7742710.1"/>
    <property type="molecule type" value="Genomic_DNA"/>
</dbReference>
<evidence type="ECO:0000259" key="4">
    <source>
        <dbReference type="PROSITE" id="PS51387"/>
    </source>
</evidence>
<reference evidence="5 6" key="1">
    <citation type="submission" date="2024-02" db="EMBL/GenBank/DDBJ databases">
        <title>De novo assembly and annotation of 12 fungi associated with fruit tree decline syndrome in Ontario, Canada.</title>
        <authorList>
            <person name="Sulman M."/>
            <person name="Ellouze W."/>
            <person name="Ilyukhin E."/>
        </authorList>
    </citation>
    <scope>NUCLEOTIDE SEQUENCE [LARGE SCALE GENOMIC DNA]</scope>
    <source>
        <strain evidence="5 6">M169</strain>
    </source>
</reference>
<feature type="chain" id="PRO_5046500509" description="FAD-binding PCMH-type domain-containing protein" evidence="3">
    <location>
        <begin position="22"/>
        <end position="580"/>
    </location>
</feature>
<name>A0ABR1PQM7_DIAER</name>
<feature type="domain" description="FAD-binding PCMH-type" evidence="4">
    <location>
        <begin position="127"/>
        <end position="309"/>
    </location>
</feature>
<feature type="signal peptide" evidence="3">
    <location>
        <begin position="1"/>
        <end position="21"/>
    </location>
</feature>
<dbReference type="InterPro" id="IPR050432">
    <property type="entry name" value="FAD-linked_Oxidoreductases_BP"/>
</dbReference>
<dbReference type="PANTHER" id="PTHR13878:SF91">
    <property type="entry name" value="FAD BINDING DOMAIN PROTEIN (AFU_ORTHOLOGUE AFUA_6G12070)-RELATED"/>
    <property type="match status" value="1"/>
</dbReference>
<keyword evidence="6" id="KW-1185">Reference proteome</keyword>
<keyword evidence="2" id="KW-0560">Oxidoreductase</keyword>
<comment type="caution">
    <text evidence="5">The sequence shown here is derived from an EMBL/GenBank/DDBJ whole genome shotgun (WGS) entry which is preliminary data.</text>
</comment>
<comment type="similarity">
    <text evidence="1">Belongs to the oxygen-dependent FAD-linked oxidoreductase family.</text>
</comment>
<dbReference type="InterPro" id="IPR016166">
    <property type="entry name" value="FAD-bd_PCMH"/>
</dbReference>
<evidence type="ECO:0000313" key="6">
    <source>
        <dbReference type="Proteomes" id="UP001430848"/>
    </source>
</evidence>
<dbReference type="Gene3D" id="3.30.465.10">
    <property type="match status" value="2"/>
</dbReference>
<proteinExistence type="inferred from homology"/>
<dbReference type="SUPFAM" id="SSF56176">
    <property type="entry name" value="FAD-binding/transporter-associated domain-like"/>
    <property type="match status" value="1"/>
</dbReference>
<keyword evidence="3" id="KW-0732">Signal</keyword>
<dbReference type="Pfam" id="PF08031">
    <property type="entry name" value="BBE"/>
    <property type="match status" value="1"/>
</dbReference>
<dbReference type="InterPro" id="IPR016169">
    <property type="entry name" value="FAD-bd_PCMH_sub2"/>
</dbReference>
<dbReference type="PROSITE" id="PS51387">
    <property type="entry name" value="FAD_PCMH"/>
    <property type="match status" value="1"/>
</dbReference>
<accession>A0ABR1PQM7</accession>
<evidence type="ECO:0000256" key="1">
    <source>
        <dbReference type="ARBA" id="ARBA00005466"/>
    </source>
</evidence>